<dbReference type="InterPro" id="IPR002347">
    <property type="entry name" value="SDR_fam"/>
</dbReference>
<dbReference type="RefSeq" id="WP_276656187.1">
    <property type="nucleotide sequence ID" value="NZ_SSFD01000007.1"/>
</dbReference>
<organism evidence="4 5">
    <name type="scientific">Thauera aminoaromatica</name>
    <dbReference type="NCBI Taxonomy" id="164330"/>
    <lineage>
        <taxon>Bacteria</taxon>
        <taxon>Pseudomonadati</taxon>
        <taxon>Pseudomonadota</taxon>
        <taxon>Betaproteobacteria</taxon>
        <taxon>Rhodocyclales</taxon>
        <taxon>Zoogloeaceae</taxon>
        <taxon>Thauera</taxon>
    </lineage>
</organism>
<comment type="caution">
    <text evidence="4">The sequence shown here is derived from an EMBL/GenBank/DDBJ whole genome shotgun (WGS) entry which is preliminary data.</text>
</comment>
<sequence>MTAPAARRGGFAPLNTPIREWAGRRVWIVGASSGIGEALALALARRGARLALSARGRERLEAVCAACDAAAGAGPTAGDAGALANAAVEPAHRAESPAPAGVLALALDLSRAGEIERARDRLLAAWGGIDLVVFNAGTYRPLRAWELTAEAVRETLETNLVGTMSGTAAVLPTLLAQGHGAIALVGSVAGYGGLPKALVYGPSKAALINFAEVLHLDLSPRGIGVFLIDPGFVATPLTAQNDFAMPALQTPEQAAAAIVDGFARGDFEIHFPKRFTRALKLLQLLPRPLYFALIRRATGL</sequence>
<gene>
    <name evidence="4" type="ORF">E6Q80_00345</name>
</gene>
<accession>A0A5C7T9T9</accession>
<dbReference type="PANTHER" id="PTHR44196:SF1">
    <property type="entry name" value="DEHYDROGENASE_REDUCTASE SDR FAMILY MEMBER 7B"/>
    <property type="match status" value="1"/>
</dbReference>
<dbReference type="Pfam" id="PF00106">
    <property type="entry name" value="adh_short"/>
    <property type="match status" value="2"/>
</dbReference>
<evidence type="ECO:0000256" key="2">
    <source>
        <dbReference type="ARBA" id="ARBA00023002"/>
    </source>
</evidence>
<evidence type="ECO:0000256" key="3">
    <source>
        <dbReference type="RuleBase" id="RU000363"/>
    </source>
</evidence>
<protein>
    <submittedName>
        <fullName evidence="4">SDR family NAD(P)-dependent oxidoreductase</fullName>
    </submittedName>
</protein>
<dbReference type="InterPro" id="IPR036291">
    <property type="entry name" value="NAD(P)-bd_dom_sf"/>
</dbReference>
<proteinExistence type="inferred from homology"/>
<name>A0A5C7T9T9_THASP</name>
<dbReference type="GO" id="GO:0016491">
    <property type="term" value="F:oxidoreductase activity"/>
    <property type="evidence" value="ECO:0007669"/>
    <property type="project" value="UniProtKB-KW"/>
</dbReference>
<dbReference type="SUPFAM" id="SSF51735">
    <property type="entry name" value="NAD(P)-binding Rossmann-fold domains"/>
    <property type="match status" value="1"/>
</dbReference>
<dbReference type="GO" id="GO:0016020">
    <property type="term" value="C:membrane"/>
    <property type="evidence" value="ECO:0007669"/>
    <property type="project" value="TreeGrafter"/>
</dbReference>
<dbReference type="Gene3D" id="3.40.50.720">
    <property type="entry name" value="NAD(P)-binding Rossmann-like Domain"/>
    <property type="match status" value="1"/>
</dbReference>
<evidence type="ECO:0000313" key="4">
    <source>
        <dbReference type="EMBL" id="TXH92440.1"/>
    </source>
</evidence>
<evidence type="ECO:0000256" key="1">
    <source>
        <dbReference type="ARBA" id="ARBA00006484"/>
    </source>
</evidence>
<dbReference type="EMBL" id="SSFD01000007">
    <property type="protein sequence ID" value="TXH92440.1"/>
    <property type="molecule type" value="Genomic_DNA"/>
</dbReference>
<evidence type="ECO:0000313" key="5">
    <source>
        <dbReference type="Proteomes" id="UP000321192"/>
    </source>
</evidence>
<dbReference type="PRINTS" id="PR00081">
    <property type="entry name" value="GDHRDH"/>
</dbReference>
<dbReference type="AlphaFoldDB" id="A0A5C7T9T9"/>
<dbReference type="PRINTS" id="PR00080">
    <property type="entry name" value="SDRFAMILY"/>
</dbReference>
<dbReference type="PANTHER" id="PTHR44196">
    <property type="entry name" value="DEHYDROGENASE/REDUCTASE SDR FAMILY MEMBER 7B"/>
    <property type="match status" value="1"/>
</dbReference>
<keyword evidence="2" id="KW-0560">Oxidoreductase</keyword>
<reference evidence="4 5" key="1">
    <citation type="submission" date="2018-09" db="EMBL/GenBank/DDBJ databases">
        <title>Metagenome Assembled Genomes from an Advanced Water Purification Facility.</title>
        <authorList>
            <person name="Stamps B.W."/>
            <person name="Spear J.R."/>
        </authorList>
    </citation>
    <scope>NUCLEOTIDE SEQUENCE [LARGE SCALE GENOMIC DNA]</scope>
    <source>
        <strain evidence="4">Bin_27_1</strain>
    </source>
</reference>
<comment type="similarity">
    <text evidence="1 3">Belongs to the short-chain dehydrogenases/reductases (SDR) family.</text>
</comment>
<dbReference type="Proteomes" id="UP000321192">
    <property type="component" value="Unassembled WGS sequence"/>
</dbReference>